<sequence length="388" mass="45332">MAKDQIEHSGALMKSDKVYFPNLNGLRFFAAFIVLLGHQEQMKSYYLGMDPYLLVKNPDSGQLGVILFFALSGFLITYLLLMEEAKTKTVSVKDFYIRRILRIWPLYYFLILLVFFVLRFIPFFDLPHVDVDTAYSPRNLILYLLILPNVVIHALESVIPYIGHTWSIGVEEQFYILWPLLMKFVKKKERLLFGVIIIYLLVKFALLPYLQEATESYYIYLFSKVWNKFSIDCMAIGGLFAVWHYKKRAILKYLYNPVLNWSIVLFVCAVLFSTFRLPYVNYEFFAILFGILILNLATNPHPIINFENKVFNYLGRISYGLYMYHIIAVIISVKLLDYMGIHAWGVQTCFSLGITVLISTLSYYGFEQRFIQMKGKFSKILSGDNVHK</sequence>
<accession>A0A212JRH9</accession>
<organism evidence="3">
    <name type="scientific">uncultured Dysgonomonas sp</name>
    <dbReference type="NCBI Taxonomy" id="206096"/>
    <lineage>
        <taxon>Bacteria</taxon>
        <taxon>Pseudomonadati</taxon>
        <taxon>Bacteroidota</taxon>
        <taxon>Bacteroidia</taxon>
        <taxon>Bacteroidales</taxon>
        <taxon>Dysgonomonadaceae</taxon>
        <taxon>Dysgonomonas</taxon>
        <taxon>environmental samples</taxon>
    </lineage>
</organism>
<feature type="transmembrane region" description="Helical" evidence="1">
    <location>
        <begin position="103"/>
        <end position="121"/>
    </location>
</feature>
<feature type="domain" description="Acyltransferase 3" evidence="2">
    <location>
        <begin position="22"/>
        <end position="363"/>
    </location>
</feature>
<dbReference type="RefSeq" id="WP_296941898.1">
    <property type="nucleotide sequence ID" value="NZ_LT599032.1"/>
</dbReference>
<evidence type="ECO:0000259" key="2">
    <source>
        <dbReference type="Pfam" id="PF01757"/>
    </source>
</evidence>
<feature type="transmembrane region" description="Helical" evidence="1">
    <location>
        <begin position="279"/>
        <end position="298"/>
    </location>
</feature>
<feature type="transmembrane region" description="Helical" evidence="1">
    <location>
        <begin position="141"/>
        <end position="162"/>
    </location>
</feature>
<dbReference type="EMBL" id="FLUM01000003">
    <property type="protein sequence ID" value="SBW02017.1"/>
    <property type="molecule type" value="Genomic_DNA"/>
</dbReference>
<keyword evidence="1" id="KW-0812">Transmembrane</keyword>
<dbReference type="PANTHER" id="PTHR23028:SF53">
    <property type="entry name" value="ACYL_TRANSF_3 DOMAIN-CONTAINING PROTEIN"/>
    <property type="match status" value="1"/>
</dbReference>
<gene>
    <name evidence="3" type="ORF">KL86DYS1_30161</name>
</gene>
<keyword evidence="1" id="KW-0472">Membrane</keyword>
<feature type="transmembrane region" description="Helical" evidence="1">
    <location>
        <begin position="191"/>
        <end position="211"/>
    </location>
</feature>
<protein>
    <recommendedName>
        <fullName evidence="2">Acyltransferase 3 domain-containing protein</fullName>
    </recommendedName>
</protein>
<feature type="transmembrane region" description="Helical" evidence="1">
    <location>
        <begin position="217"/>
        <end position="242"/>
    </location>
</feature>
<dbReference type="GO" id="GO:0016020">
    <property type="term" value="C:membrane"/>
    <property type="evidence" value="ECO:0007669"/>
    <property type="project" value="TreeGrafter"/>
</dbReference>
<proteinExistence type="predicted"/>
<dbReference type="InterPro" id="IPR050879">
    <property type="entry name" value="Acyltransferase_3"/>
</dbReference>
<keyword evidence="1" id="KW-1133">Transmembrane helix</keyword>
<reference evidence="3" key="1">
    <citation type="submission" date="2016-04" db="EMBL/GenBank/DDBJ databases">
        <authorList>
            <person name="Evans L.H."/>
            <person name="Alamgir A."/>
            <person name="Owens N."/>
            <person name="Weber N.D."/>
            <person name="Virtaneva K."/>
            <person name="Barbian K."/>
            <person name="Babar A."/>
            <person name="Rosenke K."/>
        </authorList>
    </citation>
    <scope>NUCLEOTIDE SEQUENCE</scope>
    <source>
        <strain evidence="3">86-1</strain>
    </source>
</reference>
<dbReference type="AlphaFoldDB" id="A0A212JRH9"/>
<feature type="transmembrane region" description="Helical" evidence="1">
    <location>
        <begin position="319"/>
        <end position="336"/>
    </location>
</feature>
<dbReference type="InterPro" id="IPR002656">
    <property type="entry name" value="Acyl_transf_3_dom"/>
</dbReference>
<dbReference type="PANTHER" id="PTHR23028">
    <property type="entry name" value="ACETYLTRANSFERASE"/>
    <property type="match status" value="1"/>
</dbReference>
<feature type="transmembrane region" description="Helical" evidence="1">
    <location>
        <begin position="342"/>
        <end position="366"/>
    </location>
</feature>
<evidence type="ECO:0000256" key="1">
    <source>
        <dbReference type="SAM" id="Phobius"/>
    </source>
</evidence>
<feature type="transmembrane region" description="Helical" evidence="1">
    <location>
        <begin position="63"/>
        <end position="82"/>
    </location>
</feature>
<dbReference type="GO" id="GO:0000271">
    <property type="term" value="P:polysaccharide biosynthetic process"/>
    <property type="evidence" value="ECO:0007669"/>
    <property type="project" value="TreeGrafter"/>
</dbReference>
<feature type="transmembrane region" description="Helical" evidence="1">
    <location>
        <begin position="254"/>
        <end position="273"/>
    </location>
</feature>
<dbReference type="Pfam" id="PF01757">
    <property type="entry name" value="Acyl_transf_3"/>
    <property type="match status" value="1"/>
</dbReference>
<name>A0A212JRH9_9BACT</name>
<dbReference type="GO" id="GO:0016747">
    <property type="term" value="F:acyltransferase activity, transferring groups other than amino-acyl groups"/>
    <property type="evidence" value="ECO:0007669"/>
    <property type="project" value="InterPro"/>
</dbReference>
<evidence type="ECO:0000313" key="3">
    <source>
        <dbReference type="EMBL" id="SBW02017.1"/>
    </source>
</evidence>
<feature type="transmembrane region" description="Helical" evidence="1">
    <location>
        <begin position="20"/>
        <end position="38"/>
    </location>
</feature>